<dbReference type="InterPro" id="IPR025714">
    <property type="entry name" value="Methyltranfer_dom"/>
</dbReference>
<dbReference type="EC" id="2.1.1.163" evidence="2"/>
<feature type="domain" description="Methyltransferase" evidence="1">
    <location>
        <begin position="27"/>
        <end position="140"/>
    </location>
</feature>
<dbReference type="Proteomes" id="UP000188729">
    <property type="component" value="Unassembled WGS sequence"/>
</dbReference>
<protein>
    <submittedName>
        <fullName evidence="2">Demethylmenaquinone methyltransferase</fullName>
        <ecNumber evidence="2">2.1.1.163</ecNumber>
    </submittedName>
</protein>
<dbReference type="SUPFAM" id="SSF53335">
    <property type="entry name" value="S-adenosyl-L-methionine-dependent methyltransferases"/>
    <property type="match status" value="1"/>
</dbReference>
<dbReference type="InterPro" id="IPR029063">
    <property type="entry name" value="SAM-dependent_MTases_sf"/>
</dbReference>
<evidence type="ECO:0000313" key="3">
    <source>
        <dbReference type="Proteomes" id="UP000188729"/>
    </source>
</evidence>
<reference evidence="2 3" key="1">
    <citation type="submission" date="2016-11" db="EMBL/GenBank/DDBJ databases">
        <title>Genome sequence of Sphingomonas jeddahensis G39.</title>
        <authorList>
            <person name="Poehlein A."/>
            <person name="Wuebbeler J.H."/>
            <person name="Steinbuechel A."/>
            <person name="Daniel R."/>
        </authorList>
    </citation>
    <scope>NUCLEOTIDE SEQUENCE [LARGE SCALE GENOMIC DNA]</scope>
    <source>
        <strain evidence="2 3">G39</strain>
    </source>
</reference>
<keyword evidence="3" id="KW-1185">Reference proteome</keyword>
<organism evidence="2 3">
    <name type="scientific">Sphingomonas jeddahensis</name>
    <dbReference type="NCBI Taxonomy" id="1915074"/>
    <lineage>
        <taxon>Bacteria</taxon>
        <taxon>Pseudomonadati</taxon>
        <taxon>Pseudomonadota</taxon>
        <taxon>Alphaproteobacteria</taxon>
        <taxon>Sphingomonadales</taxon>
        <taxon>Sphingomonadaceae</taxon>
        <taxon>Sphingomonas</taxon>
    </lineage>
</organism>
<dbReference type="Pfam" id="PF13847">
    <property type="entry name" value="Methyltransf_31"/>
    <property type="match status" value="1"/>
</dbReference>
<comment type="caution">
    <text evidence="2">The sequence shown here is derived from an EMBL/GenBank/DDBJ whole genome shotgun (WGS) entry which is preliminary data.</text>
</comment>
<accession>A0A1V2EX92</accession>
<dbReference type="EMBL" id="MPSB01000002">
    <property type="protein sequence ID" value="ONF97117.1"/>
    <property type="molecule type" value="Genomic_DNA"/>
</dbReference>
<keyword evidence="2" id="KW-0489">Methyltransferase</keyword>
<sequence length="260" mass="28296">MLHQKPALANPANAPSARFFPHIGIAANMRVLDVGCGNGDLSRVVAALVGSEGEVVGIDRSEDALASARSEPLQPGSAPIHYRTADLSGELPDLGLFDAIIGRRVLMYLPDAAATLTRLARLARPGTILAFQEHARADLPTGAGDLPVHRQCYDRAWDTVAAEKGDVTLGYRLAGMVRAAGFAIEHARSEGVLIQPWEESFLPTLTRVMLPRMIEHGVVREGEIDLDTLAHRIEDERRAVTETIFWDMAFLVSGRFETIE</sequence>
<evidence type="ECO:0000259" key="1">
    <source>
        <dbReference type="Pfam" id="PF13847"/>
    </source>
</evidence>
<dbReference type="PANTHER" id="PTHR43861">
    <property type="entry name" value="TRANS-ACONITATE 2-METHYLTRANSFERASE-RELATED"/>
    <property type="match status" value="1"/>
</dbReference>
<dbReference type="GO" id="GO:0043770">
    <property type="term" value="F:demethylmenaquinone methyltransferase activity"/>
    <property type="evidence" value="ECO:0007669"/>
    <property type="project" value="UniProtKB-EC"/>
</dbReference>
<dbReference type="CDD" id="cd02440">
    <property type="entry name" value="AdoMet_MTases"/>
    <property type="match status" value="1"/>
</dbReference>
<dbReference type="AlphaFoldDB" id="A0A1V2EX92"/>
<dbReference type="PANTHER" id="PTHR43861:SF1">
    <property type="entry name" value="TRANS-ACONITATE 2-METHYLTRANSFERASE"/>
    <property type="match status" value="1"/>
</dbReference>
<dbReference type="STRING" id="1915074.SPHI_05540"/>
<keyword evidence="2" id="KW-0808">Transferase</keyword>
<dbReference type="Gene3D" id="3.40.50.150">
    <property type="entry name" value="Vaccinia Virus protein VP39"/>
    <property type="match status" value="1"/>
</dbReference>
<dbReference type="RefSeq" id="WP_083719673.1">
    <property type="nucleotide sequence ID" value="NZ_MPSB01000002.1"/>
</dbReference>
<evidence type="ECO:0000313" key="2">
    <source>
        <dbReference type="EMBL" id="ONF97117.1"/>
    </source>
</evidence>
<gene>
    <name evidence="2" type="primary">ubiE_2</name>
    <name evidence="2" type="ORF">SPHI_05540</name>
</gene>
<name>A0A1V2EX92_9SPHN</name>
<proteinExistence type="predicted"/>
<dbReference type="GO" id="GO:0032259">
    <property type="term" value="P:methylation"/>
    <property type="evidence" value="ECO:0007669"/>
    <property type="project" value="UniProtKB-KW"/>
</dbReference>